<name>A0A2S2CXX1_9PROT</name>
<sequence length="598" mass="63271">MIPYQPPLQTLRFLVREVLDAPAVLAAAGRGEAGALFDEVLAQAGRVAAELLAPLNRTGDEEGVVVERGGVRMPAGFREAWTVWRDGGWTGLAGDPAHGGQGLPALLDTLVTEMVCAANLAFSITPGLTQGAIRAIAAHADDGLKGWCLPPMIAGEWTGAMALTEPQAGTDLGLLRTRAEPAAGGGHRITGQKMFISSADHDLTDNLVHLVLARLPDAPAGTRGISLFLVPKRLPDGTRNGWSVLSSEKKMGLHASPTCVVAYEGAVGWMVGAPNRGLAAMFTMMNHERLFVGIQGIGVGERAAQAALAYARQREQGRAPDGPHRADRPADPILHHPDVRRMVLSARVLTDAGRALAAWTALWLDRARQGGDAPLAEEAEEEAEDWAALLTPVVKAAGTDFGFEAAVLAQQVMGGHGYIREWGVEQLVRDVRATQIYEGTNGIQALDLVQRKLGMKGGRPADRLLAELEQAAAGLEAEPATRDMAPALRDAAARLQGVLGWLREAGAETPLDPAAGATDTLRLVALTAYGWMWALMAAAAARRPAGYDPAFLEARIGLARYFMERHLPEVAVLDARIRRGHAGLYGPGLGGELEATGG</sequence>
<dbReference type="GO" id="GO:0016627">
    <property type="term" value="F:oxidoreductase activity, acting on the CH-CH group of donors"/>
    <property type="evidence" value="ECO:0007669"/>
    <property type="project" value="InterPro"/>
</dbReference>
<keyword evidence="13" id="KW-1185">Reference proteome</keyword>
<dbReference type="Gene3D" id="1.20.140.10">
    <property type="entry name" value="Butyryl-CoA Dehydrogenase, subunit A, domain 3"/>
    <property type="match status" value="1"/>
</dbReference>
<dbReference type="OrthoDB" id="5510711at2"/>
<dbReference type="EMBL" id="CP029357">
    <property type="protein sequence ID" value="AWK89336.1"/>
    <property type="molecule type" value="Genomic_DNA"/>
</dbReference>
<feature type="region of interest" description="Disordered" evidence="7">
    <location>
        <begin position="313"/>
        <end position="333"/>
    </location>
</feature>
<dbReference type="GO" id="GO:0050660">
    <property type="term" value="F:flavin adenine dinucleotide binding"/>
    <property type="evidence" value="ECO:0007669"/>
    <property type="project" value="InterPro"/>
</dbReference>
<evidence type="ECO:0000256" key="7">
    <source>
        <dbReference type="SAM" id="MobiDB-lite"/>
    </source>
</evidence>
<dbReference type="Pfam" id="PF00441">
    <property type="entry name" value="Acyl-CoA_dh_1"/>
    <property type="match status" value="1"/>
</dbReference>
<keyword evidence="5 6" id="KW-0560">Oxidoreductase</keyword>
<dbReference type="Pfam" id="PF12806">
    <property type="entry name" value="Acyl-CoA_dh_C"/>
    <property type="match status" value="1"/>
</dbReference>
<dbReference type="SUPFAM" id="SSF47203">
    <property type="entry name" value="Acyl-CoA dehydrogenase C-terminal domain-like"/>
    <property type="match status" value="1"/>
</dbReference>
<proteinExistence type="inferred from homology"/>
<geneLocation type="plasmid" evidence="12 13">
    <name>unnamed2</name>
</geneLocation>
<evidence type="ECO:0000259" key="9">
    <source>
        <dbReference type="Pfam" id="PF02770"/>
    </source>
</evidence>
<evidence type="ECO:0000313" key="13">
    <source>
        <dbReference type="Proteomes" id="UP000245629"/>
    </source>
</evidence>
<dbReference type="InterPro" id="IPR052166">
    <property type="entry name" value="Diverse_Acyl-CoA_DH"/>
</dbReference>
<protein>
    <submittedName>
        <fullName evidence="12">Acyl-CoA dehydrogenase</fullName>
    </submittedName>
</protein>
<dbReference type="InterPro" id="IPR006091">
    <property type="entry name" value="Acyl-CoA_Oxase/DH_mid-dom"/>
</dbReference>
<feature type="domain" description="Acyl-CoA dehydrogenase/oxidase N-terminal" evidence="10">
    <location>
        <begin position="73"/>
        <end position="156"/>
    </location>
</feature>
<dbReference type="InterPro" id="IPR036250">
    <property type="entry name" value="AcylCo_DH-like_C"/>
</dbReference>
<dbReference type="KEGG" id="azz:DEW08_25155"/>
<evidence type="ECO:0000256" key="5">
    <source>
        <dbReference type="ARBA" id="ARBA00023002"/>
    </source>
</evidence>
<evidence type="ECO:0000256" key="3">
    <source>
        <dbReference type="ARBA" id="ARBA00022630"/>
    </source>
</evidence>
<accession>A0A2S2CXX1</accession>
<feature type="domain" description="Acyl-CoA dehydrogenase/oxidase C-terminal" evidence="8">
    <location>
        <begin position="275"/>
        <end position="451"/>
    </location>
</feature>
<comment type="cofactor">
    <cofactor evidence="1 6">
        <name>FAD</name>
        <dbReference type="ChEBI" id="CHEBI:57692"/>
    </cofactor>
</comment>
<dbReference type="Gene3D" id="2.40.110.10">
    <property type="entry name" value="Butyryl-CoA Dehydrogenase, subunit A, domain 2"/>
    <property type="match status" value="1"/>
</dbReference>
<evidence type="ECO:0000256" key="1">
    <source>
        <dbReference type="ARBA" id="ARBA00001974"/>
    </source>
</evidence>
<dbReference type="InterPro" id="IPR046373">
    <property type="entry name" value="Acyl-CoA_Oxase/DH_mid-dom_sf"/>
</dbReference>
<gene>
    <name evidence="12" type="ORF">DEW08_25155</name>
</gene>
<dbReference type="RefSeq" id="WP_109332519.1">
    <property type="nucleotide sequence ID" value="NZ_CP029357.1"/>
</dbReference>
<evidence type="ECO:0000259" key="10">
    <source>
        <dbReference type="Pfam" id="PF02771"/>
    </source>
</evidence>
<dbReference type="InterPro" id="IPR009075">
    <property type="entry name" value="AcylCo_DH/oxidase_C"/>
</dbReference>
<dbReference type="InterPro" id="IPR009100">
    <property type="entry name" value="AcylCoA_DH/oxidase_NM_dom_sf"/>
</dbReference>
<dbReference type="InterPro" id="IPR013786">
    <property type="entry name" value="AcylCoA_DH/ox_N"/>
</dbReference>
<reference evidence="13" key="1">
    <citation type="submission" date="2018-05" db="EMBL/GenBank/DDBJ databases">
        <title>Azospirillum thermophila sp. nov., a novel isolated from hot spring.</title>
        <authorList>
            <person name="Zhao Z."/>
        </authorList>
    </citation>
    <scope>NUCLEOTIDE SEQUENCE [LARGE SCALE GENOMIC DNA]</scope>
    <source>
        <strain evidence="13">CFH 70021</strain>
        <plasmid evidence="13">unnamed2</plasmid>
    </source>
</reference>
<keyword evidence="12" id="KW-0614">Plasmid</keyword>
<feature type="domain" description="Acetyl-CoA dehydrogenase-like C-terminal" evidence="11">
    <location>
        <begin position="465"/>
        <end position="582"/>
    </location>
</feature>
<evidence type="ECO:0000313" key="12">
    <source>
        <dbReference type="EMBL" id="AWK89336.1"/>
    </source>
</evidence>
<evidence type="ECO:0000259" key="11">
    <source>
        <dbReference type="Pfam" id="PF12806"/>
    </source>
</evidence>
<dbReference type="Proteomes" id="UP000245629">
    <property type="component" value="Plasmid unnamed2"/>
</dbReference>
<dbReference type="PANTHER" id="PTHR42803:SF1">
    <property type="entry name" value="BROAD-SPECIFICITY LINEAR ACYL-COA DEHYDROGENASE FADE5"/>
    <property type="match status" value="1"/>
</dbReference>
<dbReference type="SUPFAM" id="SSF56645">
    <property type="entry name" value="Acyl-CoA dehydrogenase NM domain-like"/>
    <property type="match status" value="1"/>
</dbReference>
<comment type="similarity">
    <text evidence="2 6">Belongs to the acyl-CoA dehydrogenase family.</text>
</comment>
<feature type="domain" description="Acyl-CoA oxidase/dehydrogenase middle" evidence="9">
    <location>
        <begin position="160"/>
        <end position="263"/>
    </location>
</feature>
<evidence type="ECO:0000256" key="4">
    <source>
        <dbReference type="ARBA" id="ARBA00022827"/>
    </source>
</evidence>
<dbReference type="InterPro" id="IPR025878">
    <property type="entry name" value="Acyl-CoA_dh-like_C_dom"/>
</dbReference>
<dbReference type="PANTHER" id="PTHR42803">
    <property type="entry name" value="ACYL-COA DEHYDROGENASE"/>
    <property type="match status" value="1"/>
</dbReference>
<keyword evidence="3 6" id="KW-0285">Flavoprotein</keyword>
<organism evidence="12 13">
    <name type="scientific">Azospirillum thermophilum</name>
    <dbReference type="NCBI Taxonomy" id="2202148"/>
    <lineage>
        <taxon>Bacteria</taxon>
        <taxon>Pseudomonadati</taxon>
        <taxon>Pseudomonadota</taxon>
        <taxon>Alphaproteobacteria</taxon>
        <taxon>Rhodospirillales</taxon>
        <taxon>Azospirillaceae</taxon>
        <taxon>Azospirillum</taxon>
    </lineage>
</organism>
<dbReference type="Pfam" id="PF02771">
    <property type="entry name" value="Acyl-CoA_dh_N"/>
    <property type="match status" value="1"/>
</dbReference>
<dbReference type="AlphaFoldDB" id="A0A2S2CXX1"/>
<evidence type="ECO:0000256" key="6">
    <source>
        <dbReference type="RuleBase" id="RU362125"/>
    </source>
</evidence>
<evidence type="ECO:0000259" key="8">
    <source>
        <dbReference type="Pfam" id="PF00441"/>
    </source>
</evidence>
<evidence type="ECO:0000256" key="2">
    <source>
        <dbReference type="ARBA" id="ARBA00009347"/>
    </source>
</evidence>
<dbReference type="Pfam" id="PF02770">
    <property type="entry name" value="Acyl-CoA_dh_M"/>
    <property type="match status" value="1"/>
</dbReference>
<keyword evidence="4 6" id="KW-0274">FAD</keyword>
<dbReference type="Gene3D" id="1.10.540.10">
    <property type="entry name" value="Acyl-CoA dehydrogenase/oxidase, N-terminal domain"/>
    <property type="match status" value="1"/>
</dbReference>
<dbReference type="InterPro" id="IPR037069">
    <property type="entry name" value="AcylCoA_DH/ox_N_sf"/>
</dbReference>